<dbReference type="InterPro" id="IPR010664">
    <property type="entry name" value="LipoPS_assembly_LptC-rel"/>
</dbReference>
<comment type="caution">
    <text evidence="7">The sequence shown here is derived from an EMBL/GenBank/DDBJ whole genome shotgun (WGS) entry which is preliminary data.</text>
</comment>
<evidence type="ECO:0000256" key="1">
    <source>
        <dbReference type="ARBA" id="ARBA00022475"/>
    </source>
</evidence>
<organism evidence="7 8">
    <name type="scientific">Leptolyngbya cf. ectocarpi LEGE 11479</name>
    <dbReference type="NCBI Taxonomy" id="1828722"/>
    <lineage>
        <taxon>Bacteria</taxon>
        <taxon>Bacillati</taxon>
        <taxon>Cyanobacteriota</taxon>
        <taxon>Cyanophyceae</taxon>
        <taxon>Leptolyngbyales</taxon>
        <taxon>Leptolyngbyaceae</taxon>
        <taxon>Leptolyngbya group</taxon>
        <taxon>Leptolyngbya</taxon>
    </lineage>
</organism>
<keyword evidence="6" id="KW-0732">Signal</keyword>
<protein>
    <submittedName>
        <fullName evidence="7">LPS export ABC transporter periplasmic protein LptC</fullName>
    </submittedName>
</protein>
<dbReference type="RefSeq" id="WP_193996194.1">
    <property type="nucleotide sequence ID" value="NZ_JADEXP010000412.1"/>
</dbReference>
<gene>
    <name evidence="7" type="primary">lptC</name>
    <name evidence="7" type="ORF">IQ260_27130</name>
</gene>
<evidence type="ECO:0000313" key="7">
    <source>
        <dbReference type="EMBL" id="MBE9070321.1"/>
    </source>
</evidence>
<reference evidence="7" key="1">
    <citation type="submission" date="2020-10" db="EMBL/GenBank/DDBJ databases">
        <authorList>
            <person name="Castelo-Branco R."/>
            <person name="Eusebio N."/>
            <person name="Adriana R."/>
            <person name="Vieira A."/>
            <person name="Brugerolle De Fraissinette N."/>
            <person name="Rezende De Castro R."/>
            <person name="Schneider M.P."/>
            <person name="Vasconcelos V."/>
            <person name="Leao P.N."/>
        </authorList>
    </citation>
    <scope>NUCLEOTIDE SEQUENCE</scope>
    <source>
        <strain evidence="7">LEGE 11479</strain>
    </source>
</reference>
<evidence type="ECO:0000313" key="8">
    <source>
        <dbReference type="Proteomes" id="UP000615026"/>
    </source>
</evidence>
<dbReference type="GO" id="GO:0030288">
    <property type="term" value="C:outer membrane-bounded periplasmic space"/>
    <property type="evidence" value="ECO:0007669"/>
    <property type="project" value="TreeGrafter"/>
</dbReference>
<accession>A0A928ZZK5</accession>
<name>A0A928ZZK5_LEPEC</name>
<keyword evidence="8" id="KW-1185">Reference proteome</keyword>
<proteinExistence type="predicted"/>
<dbReference type="PANTHER" id="PTHR37481:SF1">
    <property type="entry name" value="LIPOPOLYSACCHARIDE EXPORT SYSTEM PROTEIN LPTC"/>
    <property type="match status" value="1"/>
</dbReference>
<keyword evidence="1" id="KW-1003">Cell membrane</keyword>
<dbReference type="EMBL" id="JADEXP010000412">
    <property type="protein sequence ID" value="MBE9070321.1"/>
    <property type="molecule type" value="Genomic_DNA"/>
</dbReference>
<evidence type="ECO:0000256" key="4">
    <source>
        <dbReference type="ARBA" id="ARBA00022989"/>
    </source>
</evidence>
<keyword evidence="5" id="KW-0472">Membrane</keyword>
<dbReference type="GO" id="GO:0015221">
    <property type="term" value="F:lipopolysaccharide transmembrane transporter activity"/>
    <property type="evidence" value="ECO:0007669"/>
    <property type="project" value="InterPro"/>
</dbReference>
<dbReference type="AlphaFoldDB" id="A0A928ZZK5"/>
<dbReference type="InterPro" id="IPR052363">
    <property type="entry name" value="LPS_export_LptC"/>
</dbReference>
<evidence type="ECO:0000256" key="6">
    <source>
        <dbReference type="SAM" id="SignalP"/>
    </source>
</evidence>
<keyword evidence="2" id="KW-0997">Cell inner membrane</keyword>
<sequence length="382" mass="42297">MNKWYRFAMIAALIAVIVVAVRTCQSSGDTLESIQNQESAEQTEAELTLKDVTLEQPDESGGLLWRVKAKEATYSPDRRLASLQSPEGELFQDGKVIYKVKANQGEIRENGKTIFLQGNIVANSPEENVTLKGNSLEWTPDQDLLLVRDSIIGEHPQLNATAQEARLFNKTKRLELFKGVVATTKQEPWIGFKSEKLILLLNEDKLETDTPLLMERYVSKTDRTVTDRLIGKQGEFDLTKQQAILQQQVQLNALKIPLQTNSDIAVWSVKEGIVVIDKPVQIQQNKLAANANKGRLNLNTQILVLNGNAQAASKDKQSLLLADQLTWNIKTQDVDGQGNVSYSQQDPAATVTGDRAVGNLEQQTVVVTGKDVITEIVPVGIE</sequence>
<dbReference type="Gene3D" id="2.60.450.10">
    <property type="entry name" value="Lipopolysaccharide (LPS) transport protein A like domain"/>
    <property type="match status" value="2"/>
</dbReference>
<dbReference type="NCBIfam" id="TIGR04409">
    <property type="entry name" value="LptC_YrbK"/>
    <property type="match status" value="1"/>
</dbReference>
<evidence type="ECO:0000256" key="3">
    <source>
        <dbReference type="ARBA" id="ARBA00022692"/>
    </source>
</evidence>
<dbReference type="PANTHER" id="PTHR37481">
    <property type="entry name" value="LIPOPOLYSACCHARIDE EXPORT SYSTEM PROTEIN LPTC"/>
    <property type="match status" value="1"/>
</dbReference>
<dbReference type="Pfam" id="PF06835">
    <property type="entry name" value="LptC"/>
    <property type="match status" value="3"/>
</dbReference>
<dbReference type="InterPro" id="IPR026265">
    <property type="entry name" value="LptC"/>
</dbReference>
<feature type="chain" id="PRO_5037887428" evidence="6">
    <location>
        <begin position="21"/>
        <end position="382"/>
    </location>
</feature>
<dbReference type="Proteomes" id="UP000615026">
    <property type="component" value="Unassembled WGS sequence"/>
</dbReference>
<evidence type="ECO:0000256" key="2">
    <source>
        <dbReference type="ARBA" id="ARBA00022519"/>
    </source>
</evidence>
<dbReference type="GO" id="GO:0005886">
    <property type="term" value="C:plasma membrane"/>
    <property type="evidence" value="ECO:0007669"/>
    <property type="project" value="InterPro"/>
</dbReference>
<dbReference type="GO" id="GO:0017089">
    <property type="term" value="F:glycolipid transfer activity"/>
    <property type="evidence" value="ECO:0007669"/>
    <property type="project" value="TreeGrafter"/>
</dbReference>
<keyword evidence="3" id="KW-0812">Transmembrane</keyword>
<evidence type="ECO:0000256" key="5">
    <source>
        <dbReference type="ARBA" id="ARBA00023136"/>
    </source>
</evidence>
<keyword evidence="4" id="KW-1133">Transmembrane helix</keyword>
<feature type="signal peptide" evidence="6">
    <location>
        <begin position="1"/>
        <end position="20"/>
    </location>
</feature>